<dbReference type="AlphaFoldDB" id="A0A0Q1E2N4"/>
<organism evidence="2 3">
    <name type="scientific">Corynebacterium lowii</name>
    <dbReference type="NCBI Taxonomy" id="1544413"/>
    <lineage>
        <taxon>Bacteria</taxon>
        <taxon>Bacillati</taxon>
        <taxon>Actinomycetota</taxon>
        <taxon>Actinomycetes</taxon>
        <taxon>Mycobacteriales</taxon>
        <taxon>Corynebacteriaceae</taxon>
        <taxon>Corynebacterium</taxon>
    </lineage>
</organism>
<gene>
    <name evidence="2" type="primary">acpM</name>
    <name evidence="2" type="ORF">Clow_01054</name>
</gene>
<evidence type="ECO:0000313" key="3">
    <source>
        <dbReference type="Proteomes" id="UP000050488"/>
    </source>
</evidence>
<keyword evidence="3" id="KW-1185">Reference proteome</keyword>
<dbReference type="Gene3D" id="1.10.1200.10">
    <property type="entry name" value="ACP-like"/>
    <property type="match status" value="1"/>
</dbReference>
<evidence type="ECO:0000259" key="1">
    <source>
        <dbReference type="PROSITE" id="PS50075"/>
    </source>
</evidence>
<feature type="domain" description="Carrier" evidence="1">
    <location>
        <begin position="21"/>
        <end position="99"/>
    </location>
</feature>
<accession>A0A0Q1E2N4</accession>
<sequence>MGNLADQLAAKFAVSEEKEQEQPEGTLARLALIIADVTGIEAQEITAGTPLREGLGTTSLDLVTITVRTEETFGVPLESRTVADFDTVGDVVEFLDNTSA</sequence>
<dbReference type="PATRIC" id="fig|1544413.3.peg.1061"/>
<dbReference type="Pfam" id="PF00550">
    <property type="entry name" value="PP-binding"/>
    <property type="match status" value="1"/>
</dbReference>
<proteinExistence type="predicted"/>
<dbReference type="InterPro" id="IPR009081">
    <property type="entry name" value="PP-bd_ACP"/>
</dbReference>
<name>A0A0Q1E2N4_9CORY</name>
<dbReference type="RefSeq" id="WP_055177228.1">
    <property type="nucleotide sequence ID" value="NZ_JAUSQY010000001.1"/>
</dbReference>
<evidence type="ECO:0000313" key="2">
    <source>
        <dbReference type="EMBL" id="KQB86845.1"/>
    </source>
</evidence>
<dbReference type="InterPro" id="IPR036736">
    <property type="entry name" value="ACP-like_sf"/>
</dbReference>
<dbReference type="OrthoDB" id="4415238at2"/>
<comment type="caution">
    <text evidence="2">The sequence shown here is derived from an EMBL/GenBank/DDBJ whole genome shotgun (WGS) entry which is preliminary data.</text>
</comment>
<dbReference type="SUPFAM" id="SSF47336">
    <property type="entry name" value="ACP-like"/>
    <property type="match status" value="1"/>
</dbReference>
<dbReference type="STRING" id="1544413.Clow_01054"/>
<reference evidence="2 3" key="1">
    <citation type="submission" date="2015-10" db="EMBL/GenBank/DDBJ databases">
        <title>Corynebacteirum lowii and Corynebacterium oculi species nova, derived from human clinical disease and and emended description of Corynebacterium mastiditis.</title>
        <authorList>
            <person name="Bernard K."/>
            <person name="Pacheco A.L."/>
            <person name="Mcdougall C."/>
            <person name="Burtx T."/>
            <person name="Weibe D."/>
            <person name="Tyler S."/>
            <person name="Olson A.B."/>
            <person name="Cnockaert M."/>
            <person name="Eguchi H."/>
            <person name="Kuwahara T."/>
            <person name="Nakayama-Imaohji H."/>
            <person name="Boudewijins M."/>
            <person name="Van Hoecke F."/>
            <person name="Bernier A.-M."/>
            <person name="Vandamme P."/>
        </authorList>
    </citation>
    <scope>NUCLEOTIDE SEQUENCE [LARGE SCALE GENOMIC DNA]</scope>
    <source>
        <strain evidence="2 3">NML 130206</strain>
    </source>
</reference>
<dbReference type="EMBL" id="LKEV01000002">
    <property type="protein sequence ID" value="KQB86845.1"/>
    <property type="molecule type" value="Genomic_DNA"/>
</dbReference>
<protein>
    <submittedName>
        <fullName evidence="2">Meromycolate extension acyl carrier protein</fullName>
    </submittedName>
</protein>
<dbReference type="PROSITE" id="PS50075">
    <property type="entry name" value="CARRIER"/>
    <property type="match status" value="1"/>
</dbReference>
<dbReference type="Proteomes" id="UP000050488">
    <property type="component" value="Unassembled WGS sequence"/>
</dbReference>